<dbReference type="Proteomes" id="UP000593758">
    <property type="component" value="Chromosome"/>
</dbReference>
<organism evidence="1 2">
    <name type="scientific">Ruania alkalisoli</name>
    <dbReference type="NCBI Taxonomy" id="2779775"/>
    <lineage>
        <taxon>Bacteria</taxon>
        <taxon>Bacillati</taxon>
        <taxon>Actinomycetota</taxon>
        <taxon>Actinomycetes</taxon>
        <taxon>Micrococcales</taxon>
        <taxon>Ruaniaceae</taxon>
        <taxon>Ruania</taxon>
    </lineage>
</organism>
<dbReference type="AlphaFoldDB" id="A0A7M1SXD6"/>
<evidence type="ECO:0000313" key="1">
    <source>
        <dbReference type="EMBL" id="QOR71614.1"/>
    </source>
</evidence>
<proteinExistence type="predicted"/>
<dbReference type="Pfam" id="PF01042">
    <property type="entry name" value="Ribonuc_L-PSP"/>
    <property type="match status" value="1"/>
</dbReference>
<gene>
    <name evidence="1" type="ORF">IM660_04815</name>
</gene>
<keyword evidence="2" id="KW-1185">Reference proteome</keyword>
<sequence>MPEFIISDDLPTPAGPYSHVASHGDTVWTAGFGPMDPATGAVPEGIEAQTDAVIDNVERALAAAGLTLADVVKVTVHLEHLHEHFAAFNEVYGRRFTGTRPVRTTVGSTLMNILVEIDVVAVRSH</sequence>
<dbReference type="SUPFAM" id="SSF55298">
    <property type="entry name" value="YjgF-like"/>
    <property type="match status" value="1"/>
</dbReference>
<dbReference type="PANTHER" id="PTHR11803:SF39">
    <property type="entry name" value="2-IMINOBUTANOATE_2-IMINOPROPANOATE DEAMINASE"/>
    <property type="match status" value="1"/>
</dbReference>
<dbReference type="InterPro" id="IPR035959">
    <property type="entry name" value="RutC-like_sf"/>
</dbReference>
<dbReference type="RefSeq" id="WP_193498270.1">
    <property type="nucleotide sequence ID" value="NZ_CP063169.1"/>
</dbReference>
<dbReference type="EMBL" id="CP063169">
    <property type="protein sequence ID" value="QOR71614.1"/>
    <property type="molecule type" value="Genomic_DNA"/>
</dbReference>
<dbReference type="Gene3D" id="3.30.1330.40">
    <property type="entry name" value="RutC-like"/>
    <property type="match status" value="1"/>
</dbReference>
<name>A0A7M1SXD6_9MICO</name>
<dbReference type="GO" id="GO:0005829">
    <property type="term" value="C:cytosol"/>
    <property type="evidence" value="ECO:0007669"/>
    <property type="project" value="TreeGrafter"/>
</dbReference>
<accession>A0A7M1SXD6</accession>
<dbReference type="GO" id="GO:0019239">
    <property type="term" value="F:deaminase activity"/>
    <property type="evidence" value="ECO:0007669"/>
    <property type="project" value="TreeGrafter"/>
</dbReference>
<reference evidence="1 2" key="1">
    <citation type="submission" date="2020-10" db="EMBL/GenBank/DDBJ databases">
        <title>Haloactinobacterium sp. RN3S43, a bacterium isolated from saline soil.</title>
        <authorList>
            <person name="Sun J.-Q."/>
        </authorList>
    </citation>
    <scope>NUCLEOTIDE SEQUENCE [LARGE SCALE GENOMIC DNA]</scope>
    <source>
        <strain evidence="1 2">RN3S43</strain>
    </source>
</reference>
<dbReference type="CDD" id="cd00448">
    <property type="entry name" value="YjgF_YER057c_UK114_family"/>
    <property type="match status" value="1"/>
</dbReference>
<dbReference type="KEGG" id="halt:IM660_04815"/>
<dbReference type="PANTHER" id="PTHR11803">
    <property type="entry name" value="2-IMINOBUTANOATE/2-IMINOPROPANOATE DEAMINASE RIDA"/>
    <property type="match status" value="1"/>
</dbReference>
<dbReference type="InterPro" id="IPR006175">
    <property type="entry name" value="YjgF/YER057c/UK114"/>
</dbReference>
<evidence type="ECO:0000313" key="2">
    <source>
        <dbReference type="Proteomes" id="UP000593758"/>
    </source>
</evidence>
<protein>
    <submittedName>
        <fullName evidence="1">RidA family protein</fullName>
    </submittedName>
</protein>